<gene>
    <name evidence="2" type="ORF">CA54_31870</name>
</gene>
<accession>A0A5C6BRJ5</accession>
<organism evidence="2 3">
    <name type="scientific">Symmachiella macrocystis</name>
    <dbReference type="NCBI Taxonomy" id="2527985"/>
    <lineage>
        <taxon>Bacteria</taxon>
        <taxon>Pseudomonadati</taxon>
        <taxon>Planctomycetota</taxon>
        <taxon>Planctomycetia</taxon>
        <taxon>Planctomycetales</taxon>
        <taxon>Planctomycetaceae</taxon>
        <taxon>Symmachiella</taxon>
    </lineage>
</organism>
<evidence type="ECO:0000313" key="2">
    <source>
        <dbReference type="EMBL" id="TWU14342.1"/>
    </source>
</evidence>
<reference evidence="2 3" key="1">
    <citation type="submission" date="2019-02" db="EMBL/GenBank/DDBJ databases">
        <title>Deep-cultivation of Planctomycetes and their phenomic and genomic characterization uncovers novel biology.</title>
        <authorList>
            <person name="Wiegand S."/>
            <person name="Jogler M."/>
            <person name="Boedeker C."/>
            <person name="Pinto D."/>
            <person name="Vollmers J."/>
            <person name="Rivas-Marin E."/>
            <person name="Kohn T."/>
            <person name="Peeters S.H."/>
            <person name="Heuer A."/>
            <person name="Rast P."/>
            <person name="Oberbeckmann S."/>
            <person name="Bunk B."/>
            <person name="Jeske O."/>
            <person name="Meyerdierks A."/>
            <person name="Storesund J.E."/>
            <person name="Kallscheuer N."/>
            <person name="Luecker S."/>
            <person name="Lage O.M."/>
            <person name="Pohl T."/>
            <person name="Merkel B.J."/>
            <person name="Hornburger P."/>
            <person name="Mueller R.-W."/>
            <person name="Bruemmer F."/>
            <person name="Labrenz M."/>
            <person name="Spormann A.M."/>
            <person name="Op Den Camp H."/>
            <person name="Overmann J."/>
            <person name="Amann R."/>
            <person name="Jetten M.S.M."/>
            <person name="Mascher T."/>
            <person name="Medema M.H."/>
            <person name="Devos D.P."/>
            <person name="Kaster A.-K."/>
            <person name="Ovreas L."/>
            <person name="Rohde M."/>
            <person name="Galperin M.Y."/>
            <person name="Jogler C."/>
        </authorList>
    </citation>
    <scope>NUCLEOTIDE SEQUENCE [LARGE SCALE GENOMIC DNA]</scope>
    <source>
        <strain evidence="2 3">CA54</strain>
    </source>
</reference>
<proteinExistence type="predicted"/>
<protein>
    <recommendedName>
        <fullName evidence="4">DUF1571 domain-containing protein</fullName>
    </recommendedName>
</protein>
<dbReference type="InterPro" id="IPR011465">
    <property type="entry name" value="DUF1571"/>
</dbReference>
<dbReference type="EMBL" id="SJPP01000001">
    <property type="protein sequence ID" value="TWU14342.1"/>
    <property type="molecule type" value="Genomic_DNA"/>
</dbReference>
<sequence length="280" mass="31697" precursor="true">MFYRIALSSGLGLVLTALAINYSSSDHSELAGADVQGMSVADDRLSQSLDVSDTKQSQENQKALLADLKQAREAVGKMQGYEARFIRQIRKDDVLRDAEEIDLKLRHHPMSVYLRWKKTGKEALYVQGQNDDKLLVKLDEGLLSFAGTLAIQPDEEKAMKDSRYPITKIGLLQLVERILKENKGLELKKTTCKVQNEFLDDMACVCYTIEFSGPDVHPEYSKTVLHICEESKLPVCIASYGWDDRQPGGLVERYEYRDVKANQNLTDKDFDSANEAYNFE</sequence>
<evidence type="ECO:0000313" key="3">
    <source>
        <dbReference type="Proteomes" id="UP000320735"/>
    </source>
</evidence>
<evidence type="ECO:0008006" key="4">
    <source>
        <dbReference type="Google" id="ProtNLM"/>
    </source>
</evidence>
<feature type="signal peptide" evidence="1">
    <location>
        <begin position="1"/>
        <end position="19"/>
    </location>
</feature>
<dbReference type="AlphaFoldDB" id="A0A5C6BRJ5"/>
<name>A0A5C6BRJ5_9PLAN</name>
<dbReference type="Pfam" id="PF07608">
    <property type="entry name" value="DUF1571"/>
    <property type="match status" value="1"/>
</dbReference>
<keyword evidence="1" id="KW-0732">Signal</keyword>
<dbReference type="RefSeq" id="WP_197532475.1">
    <property type="nucleotide sequence ID" value="NZ_SJPP01000001.1"/>
</dbReference>
<keyword evidence="3" id="KW-1185">Reference proteome</keyword>
<comment type="caution">
    <text evidence="2">The sequence shown here is derived from an EMBL/GenBank/DDBJ whole genome shotgun (WGS) entry which is preliminary data.</text>
</comment>
<evidence type="ECO:0000256" key="1">
    <source>
        <dbReference type="SAM" id="SignalP"/>
    </source>
</evidence>
<dbReference type="Proteomes" id="UP000320735">
    <property type="component" value="Unassembled WGS sequence"/>
</dbReference>
<feature type="chain" id="PRO_5022842239" description="DUF1571 domain-containing protein" evidence="1">
    <location>
        <begin position="20"/>
        <end position="280"/>
    </location>
</feature>